<proteinExistence type="predicted"/>
<reference evidence="1" key="1">
    <citation type="journal article" date="2015" name="Nature">
        <title>Complex archaea that bridge the gap between prokaryotes and eukaryotes.</title>
        <authorList>
            <person name="Spang A."/>
            <person name="Saw J.H."/>
            <person name="Jorgensen S.L."/>
            <person name="Zaremba-Niedzwiedzka K."/>
            <person name="Martijn J."/>
            <person name="Lind A.E."/>
            <person name="van Eijk R."/>
            <person name="Schleper C."/>
            <person name="Guy L."/>
            <person name="Ettema T.J."/>
        </authorList>
    </citation>
    <scope>NUCLEOTIDE SEQUENCE</scope>
</reference>
<organism evidence="1">
    <name type="scientific">marine sediment metagenome</name>
    <dbReference type="NCBI Taxonomy" id="412755"/>
    <lineage>
        <taxon>unclassified sequences</taxon>
        <taxon>metagenomes</taxon>
        <taxon>ecological metagenomes</taxon>
    </lineage>
</organism>
<accession>A0A0F9J1F3</accession>
<dbReference type="AlphaFoldDB" id="A0A0F9J1F3"/>
<comment type="caution">
    <text evidence="1">The sequence shown here is derived from an EMBL/GenBank/DDBJ whole genome shotgun (WGS) entry which is preliminary data.</text>
</comment>
<protein>
    <submittedName>
        <fullName evidence="1">Uncharacterized protein</fullName>
    </submittedName>
</protein>
<feature type="non-terminal residue" evidence="1">
    <location>
        <position position="1"/>
    </location>
</feature>
<evidence type="ECO:0000313" key="1">
    <source>
        <dbReference type="EMBL" id="KKM63393.1"/>
    </source>
</evidence>
<dbReference type="EMBL" id="LAZR01011105">
    <property type="protein sequence ID" value="KKM63393.1"/>
    <property type="molecule type" value="Genomic_DNA"/>
</dbReference>
<gene>
    <name evidence="1" type="ORF">LCGC14_1511810</name>
</gene>
<sequence>MVALRAENYTLTEIADILGLVNHTSVLHHLNGKCGCNPERSEPCLK</sequence>
<name>A0A0F9J1F3_9ZZZZ</name>